<evidence type="ECO:0000313" key="5">
    <source>
        <dbReference type="EnsemblMetazoa" id="HelroP188877"/>
    </source>
</evidence>
<dbReference type="SUPFAM" id="SSF48726">
    <property type="entry name" value="Immunoglobulin"/>
    <property type="match status" value="1"/>
</dbReference>
<feature type="chain" id="PRO_5010980937" description="Ig-like domain-containing protein" evidence="2">
    <location>
        <begin position="18"/>
        <end position="197"/>
    </location>
</feature>
<dbReference type="HOGENOM" id="CLU_1385543_0_0_1"/>
<dbReference type="GeneID" id="20211051"/>
<sequence>MFLRYCTILVLLAHSTIQPDLIKKIEMGTEMEFSCPNLDTTMNISNLMWFNPDNQVVGGDSSRNYYHNKTTNCLVMTARSQVNDSGLYTCSVLYQQSGENHTVPRQSSLLQEGNSREIIASTTTSATTYTTTTSSPATDLSNYKNSTIEIGIYIMPSYFTEGMILLGLNMGLGSLLVVLNSYSFYKERKSLKGFGTM</sequence>
<keyword evidence="2" id="KW-0732">Signal</keyword>
<evidence type="ECO:0000256" key="1">
    <source>
        <dbReference type="SAM" id="Phobius"/>
    </source>
</evidence>
<dbReference type="Gene3D" id="2.60.40.10">
    <property type="entry name" value="Immunoglobulins"/>
    <property type="match status" value="1"/>
</dbReference>
<evidence type="ECO:0000313" key="6">
    <source>
        <dbReference type="Proteomes" id="UP000015101"/>
    </source>
</evidence>
<dbReference type="PROSITE" id="PS50835">
    <property type="entry name" value="IG_LIKE"/>
    <property type="match status" value="1"/>
</dbReference>
<dbReference type="KEGG" id="hro:HELRODRAFT_188877"/>
<dbReference type="AlphaFoldDB" id="T1FQF4"/>
<dbReference type="EMBL" id="KB097143">
    <property type="protein sequence ID" value="ESN98684.1"/>
    <property type="molecule type" value="Genomic_DNA"/>
</dbReference>
<dbReference type="CTD" id="20211051"/>
<accession>T1FQF4</accession>
<dbReference type="Proteomes" id="UP000015101">
    <property type="component" value="Unassembled WGS sequence"/>
</dbReference>
<feature type="domain" description="Ig-like" evidence="3">
    <location>
        <begin position="28"/>
        <end position="108"/>
    </location>
</feature>
<reference evidence="6" key="1">
    <citation type="submission" date="2012-12" db="EMBL/GenBank/DDBJ databases">
        <authorList>
            <person name="Hellsten U."/>
            <person name="Grimwood J."/>
            <person name="Chapman J.A."/>
            <person name="Shapiro H."/>
            <person name="Aerts A."/>
            <person name="Otillar R.P."/>
            <person name="Terry A.Y."/>
            <person name="Boore J.L."/>
            <person name="Simakov O."/>
            <person name="Marletaz F."/>
            <person name="Cho S.-J."/>
            <person name="Edsinger-Gonzales E."/>
            <person name="Havlak P."/>
            <person name="Kuo D.-H."/>
            <person name="Larsson T."/>
            <person name="Lv J."/>
            <person name="Arendt D."/>
            <person name="Savage R."/>
            <person name="Osoegawa K."/>
            <person name="de Jong P."/>
            <person name="Lindberg D.R."/>
            <person name="Seaver E.C."/>
            <person name="Weisblat D.A."/>
            <person name="Putnam N.H."/>
            <person name="Grigoriev I.V."/>
            <person name="Rokhsar D.S."/>
        </authorList>
    </citation>
    <scope>NUCLEOTIDE SEQUENCE</scope>
</reference>
<evidence type="ECO:0000256" key="2">
    <source>
        <dbReference type="SAM" id="SignalP"/>
    </source>
</evidence>
<dbReference type="EMBL" id="AMQM01001041">
    <property type="status" value="NOT_ANNOTATED_CDS"/>
    <property type="molecule type" value="Genomic_DNA"/>
</dbReference>
<dbReference type="InterPro" id="IPR036179">
    <property type="entry name" value="Ig-like_dom_sf"/>
</dbReference>
<reference evidence="4 6" key="2">
    <citation type="journal article" date="2013" name="Nature">
        <title>Insights into bilaterian evolution from three spiralian genomes.</title>
        <authorList>
            <person name="Simakov O."/>
            <person name="Marletaz F."/>
            <person name="Cho S.J."/>
            <person name="Edsinger-Gonzales E."/>
            <person name="Havlak P."/>
            <person name="Hellsten U."/>
            <person name="Kuo D.H."/>
            <person name="Larsson T."/>
            <person name="Lv J."/>
            <person name="Arendt D."/>
            <person name="Savage R."/>
            <person name="Osoegawa K."/>
            <person name="de Jong P."/>
            <person name="Grimwood J."/>
            <person name="Chapman J.A."/>
            <person name="Shapiro H."/>
            <person name="Aerts A."/>
            <person name="Otillar R.P."/>
            <person name="Terry A.Y."/>
            <person name="Boore J.L."/>
            <person name="Grigoriev I.V."/>
            <person name="Lindberg D.R."/>
            <person name="Seaver E.C."/>
            <person name="Weisblat D.A."/>
            <person name="Putnam N.H."/>
            <person name="Rokhsar D.S."/>
        </authorList>
    </citation>
    <scope>NUCLEOTIDE SEQUENCE</scope>
</reference>
<dbReference type="EnsemblMetazoa" id="HelroT188877">
    <property type="protein sequence ID" value="HelroP188877"/>
    <property type="gene ID" value="HelroG188877"/>
</dbReference>
<keyword evidence="1" id="KW-0812">Transmembrane</keyword>
<feature type="signal peptide" evidence="2">
    <location>
        <begin position="1"/>
        <end position="17"/>
    </location>
</feature>
<evidence type="ECO:0000313" key="4">
    <source>
        <dbReference type="EMBL" id="ESN98684.1"/>
    </source>
</evidence>
<gene>
    <name evidence="5" type="primary">20211051</name>
    <name evidence="4" type="ORF">HELRODRAFT_188877</name>
</gene>
<dbReference type="InterPro" id="IPR007110">
    <property type="entry name" value="Ig-like_dom"/>
</dbReference>
<proteinExistence type="predicted"/>
<keyword evidence="1" id="KW-0472">Membrane</keyword>
<reference evidence="5" key="3">
    <citation type="submission" date="2015-06" db="UniProtKB">
        <authorList>
            <consortium name="EnsemblMetazoa"/>
        </authorList>
    </citation>
    <scope>IDENTIFICATION</scope>
</reference>
<keyword evidence="1" id="KW-1133">Transmembrane helix</keyword>
<dbReference type="RefSeq" id="XP_009022675.1">
    <property type="nucleotide sequence ID" value="XM_009024427.1"/>
</dbReference>
<feature type="transmembrane region" description="Helical" evidence="1">
    <location>
        <begin position="163"/>
        <end position="185"/>
    </location>
</feature>
<evidence type="ECO:0000259" key="3">
    <source>
        <dbReference type="PROSITE" id="PS50835"/>
    </source>
</evidence>
<protein>
    <recommendedName>
        <fullName evidence="3">Ig-like domain-containing protein</fullName>
    </recommendedName>
</protein>
<dbReference type="InterPro" id="IPR013783">
    <property type="entry name" value="Ig-like_fold"/>
</dbReference>
<organism evidence="5 6">
    <name type="scientific">Helobdella robusta</name>
    <name type="common">Californian leech</name>
    <dbReference type="NCBI Taxonomy" id="6412"/>
    <lineage>
        <taxon>Eukaryota</taxon>
        <taxon>Metazoa</taxon>
        <taxon>Spiralia</taxon>
        <taxon>Lophotrochozoa</taxon>
        <taxon>Annelida</taxon>
        <taxon>Clitellata</taxon>
        <taxon>Hirudinea</taxon>
        <taxon>Rhynchobdellida</taxon>
        <taxon>Glossiphoniidae</taxon>
        <taxon>Helobdella</taxon>
    </lineage>
</organism>
<dbReference type="InParanoid" id="T1FQF4"/>
<name>T1FQF4_HELRO</name>
<keyword evidence="6" id="KW-1185">Reference proteome</keyword>